<keyword evidence="5" id="KW-0406">Ion transport</keyword>
<dbReference type="GO" id="GO:0016020">
    <property type="term" value="C:membrane"/>
    <property type="evidence" value="ECO:0007669"/>
    <property type="project" value="UniProtKB-SubCell"/>
</dbReference>
<comment type="subcellular location">
    <subcellularLocation>
        <location evidence="1">Membrane</location>
        <topology evidence="1">Multi-pass membrane protein</topology>
    </subcellularLocation>
</comment>
<evidence type="ECO:0000256" key="3">
    <source>
        <dbReference type="ARBA" id="ARBA00022692"/>
    </source>
</evidence>
<gene>
    <name evidence="12" type="ORF">AGLY_017191</name>
</gene>
<accession>A0A6G0SXJ5</accession>
<keyword evidence="2" id="KW-0813">Transport</keyword>
<dbReference type="PANTHER" id="PTHR18966">
    <property type="entry name" value="IONOTROPIC GLUTAMATE RECEPTOR"/>
    <property type="match status" value="1"/>
</dbReference>
<keyword evidence="3" id="KW-0812">Transmembrane</keyword>
<evidence type="ECO:0000313" key="12">
    <source>
        <dbReference type="EMBL" id="KAE9522411.1"/>
    </source>
</evidence>
<keyword evidence="8" id="KW-0325">Glycoprotein</keyword>
<dbReference type="Proteomes" id="UP000475862">
    <property type="component" value="Unassembled WGS sequence"/>
</dbReference>
<keyword evidence="9" id="KW-1071">Ligand-gated ion channel</keyword>
<sequence length="402" mass="45622">IIYIITLDKTDEFPYPLQALIDIIVAVNWESFTIIYENNDSLMQITNILKSPPTSYPIRIRQLSSGPNYRRELREIKDSGETKILLDCSFNILSDVLLQAQQVGLMGSEHNFIIASLDMHTLDLDSFKYSGTKITGMRLVRPLDVEFQNIVSLWTDNLSPLEPDDKTVLPETIQLESALIYDAVQLFTTSIYNLSKEFEINETPTPCNSSLSWKHGFTLINYMKMAKDFKGLTGKIKFDQEGFRTDIELELVELTQNGLRVTGTWSTKIGINVSSTPKPEIVPSEKDSDLRNMSFVVITALTQPYGMLKLSSNTLKGNDRYEGFGIDLIKELSEMSGFNYTFIIQEDASSGYKDEKTKKWSGMIGEVINGVSAYDKTNKNTEIDLINMLFISLYFLQYCHNA</sequence>
<evidence type="ECO:0000256" key="6">
    <source>
        <dbReference type="ARBA" id="ARBA00023136"/>
    </source>
</evidence>
<keyword evidence="10" id="KW-0407">Ion channel</keyword>
<dbReference type="SMART" id="SM00918">
    <property type="entry name" value="Lig_chan-Glu_bd"/>
    <property type="match status" value="1"/>
</dbReference>
<dbReference type="AlphaFoldDB" id="A0A6G0SXJ5"/>
<dbReference type="GO" id="GO:0015276">
    <property type="term" value="F:ligand-gated monoatomic ion channel activity"/>
    <property type="evidence" value="ECO:0007669"/>
    <property type="project" value="InterPro"/>
</dbReference>
<dbReference type="SUPFAM" id="SSF53850">
    <property type="entry name" value="Periplasmic binding protein-like II"/>
    <property type="match status" value="1"/>
</dbReference>
<evidence type="ECO:0000256" key="9">
    <source>
        <dbReference type="ARBA" id="ARBA00023286"/>
    </source>
</evidence>
<evidence type="ECO:0000256" key="8">
    <source>
        <dbReference type="ARBA" id="ARBA00023180"/>
    </source>
</evidence>
<dbReference type="InterPro" id="IPR001828">
    <property type="entry name" value="ANF_lig-bd_rcpt"/>
</dbReference>
<evidence type="ECO:0000313" key="13">
    <source>
        <dbReference type="Proteomes" id="UP000475862"/>
    </source>
</evidence>
<keyword evidence="6" id="KW-0472">Membrane</keyword>
<dbReference type="SUPFAM" id="SSF53822">
    <property type="entry name" value="Periplasmic binding protein-like I"/>
    <property type="match status" value="1"/>
</dbReference>
<dbReference type="EMBL" id="VYZN01001229">
    <property type="protein sequence ID" value="KAE9522411.1"/>
    <property type="molecule type" value="Genomic_DNA"/>
</dbReference>
<dbReference type="Gene3D" id="3.40.50.2300">
    <property type="match status" value="2"/>
</dbReference>
<name>A0A6G0SXJ5_APHGL</name>
<evidence type="ECO:0000256" key="2">
    <source>
        <dbReference type="ARBA" id="ARBA00022448"/>
    </source>
</evidence>
<keyword evidence="7" id="KW-0675">Receptor</keyword>
<evidence type="ECO:0000259" key="11">
    <source>
        <dbReference type="SMART" id="SM00918"/>
    </source>
</evidence>
<evidence type="ECO:0000256" key="1">
    <source>
        <dbReference type="ARBA" id="ARBA00004141"/>
    </source>
</evidence>
<evidence type="ECO:0000256" key="4">
    <source>
        <dbReference type="ARBA" id="ARBA00022989"/>
    </source>
</evidence>
<evidence type="ECO:0000256" key="10">
    <source>
        <dbReference type="ARBA" id="ARBA00023303"/>
    </source>
</evidence>
<feature type="domain" description="Ionotropic glutamate receptor L-glutamate and glycine-binding" evidence="11">
    <location>
        <begin position="304"/>
        <end position="369"/>
    </location>
</feature>
<comment type="caution">
    <text evidence="12">The sequence shown here is derived from an EMBL/GenBank/DDBJ whole genome shotgun (WGS) entry which is preliminary data.</text>
</comment>
<dbReference type="InterPro" id="IPR015683">
    <property type="entry name" value="Ionotropic_Glu_rcpt"/>
</dbReference>
<organism evidence="12 13">
    <name type="scientific">Aphis glycines</name>
    <name type="common">Soybean aphid</name>
    <dbReference type="NCBI Taxonomy" id="307491"/>
    <lineage>
        <taxon>Eukaryota</taxon>
        <taxon>Metazoa</taxon>
        <taxon>Ecdysozoa</taxon>
        <taxon>Arthropoda</taxon>
        <taxon>Hexapoda</taxon>
        <taxon>Insecta</taxon>
        <taxon>Pterygota</taxon>
        <taxon>Neoptera</taxon>
        <taxon>Paraneoptera</taxon>
        <taxon>Hemiptera</taxon>
        <taxon>Sternorrhyncha</taxon>
        <taxon>Aphidomorpha</taxon>
        <taxon>Aphidoidea</taxon>
        <taxon>Aphididae</taxon>
        <taxon>Aphidini</taxon>
        <taxon>Aphis</taxon>
        <taxon>Aphis</taxon>
    </lineage>
</organism>
<dbReference type="OrthoDB" id="5984008at2759"/>
<reference evidence="12 13" key="1">
    <citation type="submission" date="2019-08" db="EMBL/GenBank/DDBJ databases">
        <title>The genome of the soybean aphid Biotype 1, its phylome, world population structure and adaptation to the North American continent.</title>
        <authorList>
            <person name="Giordano R."/>
            <person name="Donthu R.K."/>
            <person name="Hernandez A.G."/>
            <person name="Wright C.L."/>
            <person name="Zimin A.V."/>
        </authorList>
    </citation>
    <scope>NUCLEOTIDE SEQUENCE [LARGE SCALE GENOMIC DNA]</scope>
    <source>
        <tissue evidence="12">Whole aphids</tissue>
    </source>
</reference>
<proteinExistence type="predicted"/>
<keyword evidence="4" id="KW-1133">Transmembrane helix</keyword>
<dbReference type="Pfam" id="PF01094">
    <property type="entry name" value="ANF_receptor"/>
    <property type="match status" value="1"/>
</dbReference>
<dbReference type="InterPro" id="IPR028082">
    <property type="entry name" value="Peripla_BP_I"/>
</dbReference>
<feature type="non-terminal residue" evidence="12">
    <location>
        <position position="1"/>
    </location>
</feature>
<keyword evidence="13" id="KW-1185">Reference proteome</keyword>
<evidence type="ECO:0000256" key="5">
    <source>
        <dbReference type="ARBA" id="ARBA00023065"/>
    </source>
</evidence>
<dbReference type="InterPro" id="IPR019594">
    <property type="entry name" value="Glu/Gly-bd"/>
</dbReference>
<dbReference type="Gene3D" id="3.40.190.10">
    <property type="entry name" value="Periplasmic binding protein-like II"/>
    <property type="match status" value="1"/>
</dbReference>
<evidence type="ECO:0000256" key="7">
    <source>
        <dbReference type="ARBA" id="ARBA00023170"/>
    </source>
</evidence>
<dbReference type="Pfam" id="PF10613">
    <property type="entry name" value="Lig_chan-Glu_bd"/>
    <property type="match status" value="1"/>
</dbReference>
<protein>
    <recommendedName>
        <fullName evidence="11">Ionotropic glutamate receptor L-glutamate and glycine-binding domain-containing protein</fullName>
    </recommendedName>
</protein>